<name>A0A2G5RSE3_9BACL</name>
<comment type="caution">
    <text evidence="1">The sequence shown here is derived from an EMBL/GenBank/DDBJ whole genome shotgun (WGS) entry which is preliminary data.</text>
</comment>
<gene>
    <name evidence="1" type="ORF">CS060_03655</name>
</gene>
<organism evidence="1 2">
    <name type="scientific">Anoxybacillus flavithermus</name>
    <dbReference type="NCBI Taxonomy" id="33934"/>
    <lineage>
        <taxon>Bacteria</taxon>
        <taxon>Bacillati</taxon>
        <taxon>Bacillota</taxon>
        <taxon>Bacilli</taxon>
        <taxon>Bacillales</taxon>
        <taxon>Anoxybacillaceae</taxon>
        <taxon>Anoxybacillus</taxon>
    </lineage>
</organism>
<dbReference type="Pfam" id="PF08741">
    <property type="entry name" value="YwhD"/>
    <property type="match status" value="1"/>
</dbReference>
<reference evidence="1 2" key="1">
    <citation type="submission" date="2017-10" db="EMBL/GenBank/DDBJ databases">
        <title>Draft genome sequence of Anoxybacillus flavithermus KU2-6-11 from caldera Uzon (Russia:Kamchtka).</title>
        <authorList>
            <person name="Korzhuk A.V."/>
            <person name="Rozanov A.S."/>
            <person name="Bryanskaya A.V."/>
            <person name="Peltek S.E."/>
        </authorList>
    </citation>
    <scope>NUCLEOTIDE SEQUENCE [LARGE SCALE GENOMIC DNA]</scope>
    <source>
        <strain evidence="1 2">KU2-6_11</strain>
    </source>
</reference>
<protein>
    <recommendedName>
        <fullName evidence="3">YwhD family protein</fullName>
    </recommendedName>
</protein>
<evidence type="ECO:0000313" key="1">
    <source>
        <dbReference type="EMBL" id="PIC05609.1"/>
    </source>
</evidence>
<evidence type="ECO:0008006" key="3">
    <source>
        <dbReference type="Google" id="ProtNLM"/>
    </source>
</evidence>
<dbReference type="AlphaFoldDB" id="A0A2G5RSE3"/>
<dbReference type="InterPro" id="IPR014852">
    <property type="entry name" value="YwhD"/>
</dbReference>
<evidence type="ECO:0000313" key="2">
    <source>
        <dbReference type="Proteomes" id="UP000230559"/>
    </source>
</evidence>
<dbReference type="Proteomes" id="UP000230559">
    <property type="component" value="Unassembled WGS sequence"/>
</dbReference>
<dbReference type="EMBL" id="PEDM01000004">
    <property type="protein sequence ID" value="PIC05609.1"/>
    <property type="molecule type" value="Genomic_DNA"/>
</dbReference>
<accession>A0A2G5RSE3</accession>
<dbReference type="RefSeq" id="WP_035050301.1">
    <property type="nucleotide sequence ID" value="NZ_PEDM01000004.1"/>
</dbReference>
<sequence length="168" mass="19337">MEEKKKPMFNIIKKEPKVHGTFGTGVLSLSNVSPVIIDVEAGEAFIDMGAMHARSVVEKGIKFTPHRDEVPNGKPYWLVWVTIDHAEEGPYYAGVTACEMTVDREARRGYKSLPEHVNRMDKSLKRHIIVDHMDERSKKVLASFLQQHNRDMWERSSEELKRKLQNHG</sequence>
<proteinExistence type="predicted"/>